<sequence length="682" mass="74529">MASATNPHHLDEVDALGQVLAAVLTTQNSCAVHELCDSSCPERVGVRRYQLMPDGEKRGEVDERAQLTAASANTGPPARTEPLVIADSVPRFMHSPLARPESMIRLLKIKPGLLRADHVDCELVHFDIDDAPVYGALSYCWGPPPDDIKFLCNGKVFYGRESLERALKRLRAGFQHGRREEYIWADAICINQRDFMEKDAQIRLMERIYAGAANVYVDLGDIDGQKISMNGFTLQFSSSGGMGAQDTLTSSDDPEHPLHFKTAFLALSKPWFTRTWIIQEAALARTITYMFNGTVFTQQHLDSILSRDAMVAHPERQRELMSSNAIMRGYMNFQKLLRIKNHSGKMDSLELIQLTRDFAATNAEDKIFGLFALLSDADREAIGPYSQSKPEVYRRFAALQVRRGRTVAMLDSSGLQRRSPQDTSQGAGVPLPSWVPDWTAQGRSPKGVAGLRPVPYAASGGTQAAHVALIGDETGRNGLRVRCVAIDTVATVAHVHSAPLLPGSGGGGGGEPDFLVFHDAFRAGFDELVRRRGSVYADPEDAFARLLLMDDLYTGRNAIAYSTPITDPAGAYRGALAAWRERRAQGRAPGARMDAVQTYAMQAGAASVGRGFATTRNGYIGLVPPCAQVGDLIVVVLGATVPYVLRWAHTGYVLVGDAFIHGVMYGEALQRDNLLATDIILV</sequence>
<name>A0A1W2TFI7_ROSNE</name>
<dbReference type="PANTHER" id="PTHR24148">
    <property type="entry name" value="ANKYRIN REPEAT DOMAIN-CONTAINING PROTEIN 39 HOMOLOG-RELATED"/>
    <property type="match status" value="1"/>
</dbReference>
<dbReference type="Pfam" id="PF06985">
    <property type="entry name" value="HET"/>
    <property type="match status" value="1"/>
</dbReference>
<reference evidence="3" key="1">
    <citation type="submission" date="2016-03" db="EMBL/GenBank/DDBJ databases">
        <title>Draft genome sequence of Rosellinia necatrix.</title>
        <authorList>
            <person name="Kanematsu S."/>
        </authorList>
    </citation>
    <scope>NUCLEOTIDE SEQUENCE [LARGE SCALE GENOMIC DNA]</scope>
    <source>
        <strain evidence="3">W97</strain>
    </source>
</reference>
<dbReference type="OMA" id="INWSARI"/>
<organism evidence="3">
    <name type="scientific">Rosellinia necatrix</name>
    <name type="common">White root-rot fungus</name>
    <dbReference type="NCBI Taxonomy" id="77044"/>
    <lineage>
        <taxon>Eukaryota</taxon>
        <taxon>Fungi</taxon>
        <taxon>Dikarya</taxon>
        <taxon>Ascomycota</taxon>
        <taxon>Pezizomycotina</taxon>
        <taxon>Sordariomycetes</taxon>
        <taxon>Xylariomycetidae</taxon>
        <taxon>Xylariales</taxon>
        <taxon>Xylariaceae</taxon>
        <taxon>Rosellinia</taxon>
    </lineage>
</organism>
<dbReference type="Proteomes" id="UP000054516">
    <property type="component" value="Unassembled WGS sequence"/>
</dbReference>
<dbReference type="Pfam" id="PF26639">
    <property type="entry name" value="Het-6_barrel"/>
    <property type="match status" value="1"/>
</dbReference>
<feature type="region of interest" description="Disordered" evidence="1">
    <location>
        <begin position="411"/>
        <end position="436"/>
    </location>
</feature>
<evidence type="ECO:0000259" key="2">
    <source>
        <dbReference type="Pfam" id="PF06985"/>
    </source>
</evidence>
<accession>A0A1W2TFI7</accession>
<feature type="domain" description="Heterokaryon incompatibility" evidence="2">
    <location>
        <begin position="134"/>
        <end position="280"/>
    </location>
</feature>
<dbReference type="InterPro" id="IPR052895">
    <property type="entry name" value="HetReg/Transcr_Mod"/>
</dbReference>
<dbReference type="AlphaFoldDB" id="A0A1W2TFI7"/>
<feature type="compositionally biased region" description="Polar residues" evidence="1">
    <location>
        <begin position="413"/>
        <end position="426"/>
    </location>
</feature>
<dbReference type="PANTHER" id="PTHR24148:SF64">
    <property type="entry name" value="HETEROKARYON INCOMPATIBILITY DOMAIN-CONTAINING PROTEIN"/>
    <property type="match status" value="1"/>
</dbReference>
<keyword evidence="4" id="KW-1185">Reference proteome</keyword>
<protein>
    <submittedName>
        <fullName evidence="3">Putative heterokaryon incompatibility protein</fullName>
    </submittedName>
</protein>
<evidence type="ECO:0000256" key="1">
    <source>
        <dbReference type="SAM" id="MobiDB-lite"/>
    </source>
</evidence>
<proteinExistence type="predicted"/>
<evidence type="ECO:0000313" key="3">
    <source>
        <dbReference type="EMBL" id="GAP86837.2"/>
    </source>
</evidence>
<dbReference type="EMBL" id="DF977466">
    <property type="protein sequence ID" value="GAP86837.2"/>
    <property type="molecule type" value="Genomic_DNA"/>
</dbReference>
<gene>
    <name evidence="3" type="ORF">SAMD00023353_2100300</name>
</gene>
<dbReference type="OrthoDB" id="2157530at2759"/>
<evidence type="ECO:0000313" key="4">
    <source>
        <dbReference type="Proteomes" id="UP000054516"/>
    </source>
</evidence>
<dbReference type="InterPro" id="IPR010730">
    <property type="entry name" value="HET"/>
</dbReference>